<dbReference type="AlphaFoldDB" id="A0A0K1PG39"/>
<accession>A0A0K1PG39</accession>
<dbReference type="STRING" id="1391653.AKJ08_2859"/>
<dbReference type="PATRIC" id="fig|1391653.3.peg.2979"/>
<dbReference type="CDD" id="cd07262">
    <property type="entry name" value="VOC_like"/>
    <property type="match status" value="1"/>
</dbReference>
<name>A0A0K1PG39_9BACT</name>
<dbReference type="InterPro" id="IPR029068">
    <property type="entry name" value="Glyas_Bleomycin-R_OHBP_Dase"/>
</dbReference>
<reference evidence="2 3" key="1">
    <citation type="submission" date="2015-08" db="EMBL/GenBank/DDBJ databases">
        <authorList>
            <person name="Babu N.S."/>
            <person name="Beckwith C.J."/>
            <person name="Beseler K.G."/>
            <person name="Brison A."/>
            <person name="Carone J.V."/>
            <person name="Caskin T.P."/>
            <person name="Diamond M."/>
            <person name="Durham M.E."/>
            <person name="Foxe J.M."/>
            <person name="Go M."/>
            <person name="Henderson B.A."/>
            <person name="Jones I.B."/>
            <person name="McGettigan J.A."/>
            <person name="Micheletti S.J."/>
            <person name="Nasrallah M.E."/>
            <person name="Ortiz D."/>
            <person name="Piller C.R."/>
            <person name="Privatt S.R."/>
            <person name="Schneider S.L."/>
            <person name="Sharp S."/>
            <person name="Smith T.C."/>
            <person name="Stanton J.D."/>
            <person name="Ullery H.E."/>
            <person name="Wilson R.J."/>
            <person name="Serrano M.G."/>
            <person name="Buck G."/>
            <person name="Lee V."/>
            <person name="Wang Y."/>
            <person name="Carvalho R."/>
            <person name="Voegtly L."/>
            <person name="Shi R."/>
            <person name="Duckworth R."/>
            <person name="Johnson A."/>
            <person name="Loviza R."/>
            <person name="Walstead R."/>
            <person name="Shah Z."/>
            <person name="Kiflezghi M."/>
            <person name="Wade K."/>
            <person name="Ball S.L."/>
            <person name="Bradley K.W."/>
            <person name="Asai D.J."/>
            <person name="Bowman C.A."/>
            <person name="Russell D.A."/>
            <person name="Pope W.H."/>
            <person name="Jacobs-Sera D."/>
            <person name="Hendrix R.W."/>
            <person name="Hatfull G.F."/>
        </authorList>
    </citation>
    <scope>NUCLEOTIDE SEQUENCE [LARGE SCALE GENOMIC DNA]</scope>
    <source>
        <strain evidence="2 3">DSM 27710</strain>
    </source>
</reference>
<dbReference type="PANTHER" id="PTHR35006:SF2">
    <property type="entry name" value="GLYOXALASE FAMILY PROTEIN (AFU_ORTHOLOGUE AFUA_5G14830)"/>
    <property type="match status" value="1"/>
</dbReference>
<proteinExistence type="predicted"/>
<sequence>MYDHIGLAVKDIALSVHFYTAVLAPLGYVLCSRDEASAGFGPKDAPALWLYASNKPRPAATHVAFSASTHDAVDRFHAAGIEAGGRDNGAPGIRADYAPTYYAAFLVDPDGNNVEATYMR</sequence>
<dbReference type="Pfam" id="PF00903">
    <property type="entry name" value="Glyoxalase"/>
    <property type="match status" value="1"/>
</dbReference>
<dbReference type="InterPro" id="IPR037523">
    <property type="entry name" value="VOC_core"/>
</dbReference>
<dbReference type="RefSeq" id="WP_050726639.1">
    <property type="nucleotide sequence ID" value="NZ_CP012332.1"/>
</dbReference>
<dbReference type="OrthoDB" id="9800438at2"/>
<evidence type="ECO:0000313" key="2">
    <source>
        <dbReference type="EMBL" id="AKU92472.1"/>
    </source>
</evidence>
<feature type="domain" description="VOC" evidence="1">
    <location>
        <begin position="1"/>
        <end position="119"/>
    </location>
</feature>
<dbReference type="PROSITE" id="PS51819">
    <property type="entry name" value="VOC"/>
    <property type="match status" value="1"/>
</dbReference>
<protein>
    <recommendedName>
        <fullName evidence="1">VOC domain-containing protein</fullName>
    </recommendedName>
</protein>
<dbReference type="PANTHER" id="PTHR35006">
    <property type="entry name" value="GLYOXALASE FAMILY PROTEIN (AFU_ORTHOLOGUE AFUA_5G14830)"/>
    <property type="match status" value="1"/>
</dbReference>
<keyword evidence="3" id="KW-1185">Reference proteome</keyword>
<gene>
    <name evidence="2" type="ORF">AKJ08_2859</name>
</gene>
<evidence type="ECO:0000259" key="1">
    <source>
        <dbReference type="PROSITE" id="PS51819"/>
    </source>
</evidence>
<dbReference type="SUPFAM" id="SSF54593">
    <property type="entry name" value="Glyoxalase/Bleomycin resistance protein/Dihydroxybiphenyl dioxygenase"/>
    <property type="match status" value="1"/>
</dbReference>
<dbReference type="KEGG" id="vin:AKJ08_2859"/>
<dbReference type="Proteomes" id="UP000055590">
    <property type="component" value="Chromosome"/>
</dbReference>
<organism evidence="2 3">
    <name type="scientific">Vulgatibacter incomptus</name>
    <dbReference type="NCBI Taxonomy" id="1391653"/>
    <lineage>
        <taxon>Bacteria</taxon>
        <taxon>Pseudomonadati</taxon>
        <taxon>Myxococcota</taxon>
        <taxon>Myxococcia</taxon>
        <taxon>Myxococcales</taxon>
        <taxon>Cystobacterineae</taxon>
        <taxon>Vulgatibacteraceae</taxon>
        <taxon>Vulgatibacter</taxon>
    </lineage>
</organism>
<dbReference type="Gene3D" id="3.10.180.10">
    <property type="entry name" value="2,3-Dihydroxybiphenyl 1,2-Dioxygenase, domain 1"/>
    <property type="match status" value="1"/>
</dbReference>
<dbReference type="EMBL" id="CP012332">
    <property type="protein sequence ID" value="AKU92472.1"/>
    <property type="molecule type" value="Genomic_DNA"/>
</dbReference>
<dbReference type="InterPro" id="IPR004360">
    <property type="entry name" value="Glyas_Fos-R_dOase_dom"/>
</dbReference>
<evidence type="ECO:0000313" key="3">
    <source>
        <dbReference type="Proteomes" id="UP000055590"/>
    </source>
</evidence>